<feature type="domain" description="WDR36/Utp21 N-terminal" evidence="4">
    <location>
        <begin position="37"/>
        <end position="331"/>
    </location>
</feature>
<dbReference type="InterPro" id="IPR036322">
    <property type="entry name" value="WD40_repeat_dom_sf"/>
</dbReference>
<accession>A0A096P898</accession>
<evidence type="ECO:0000313" key="6">
    <source>
        <dbReference type="Proteomes" id="UP000009170"/>
    </source>
</evidence>
<feature type="repeat" description="WD" evidence="1">
    <location>
        <begin position="297"/>
        <end position="328"/>
    </location>
</feature>
<dbReference type="RefSeq" id="XP_022840406.1">
    <property type="nucleotide sequence ID" value="XM_022983803.1"/>
</dbReference>
<evidence type="ECO:0000313" key="5">
    <source>
        <dbReference type="EMBL" id="CEG00498.1"/>
    </source>
</evidence>
<dbReference type="PANTHER" id="PTHR22840:SF12">
    <property type="entry name" value="WD REPEAT-CONTAINING PROTEIN 36"/>
    <property type="match status" value="1"/>
</dbReference>
<dbReference type="KEGG" id="ota:OT_ostta17g00250"/>
<dbReference type="InParanoid" id="A0A096P898"/>
<gene>
    <name evidence="5" type="ORF">OT_ostta17g00250</name>
</gene>
<dbReference type="STRING" id="70448.A0A096P898"/>
<sequence>MALFAPHRELGLVNATDGVPVVVRRRGTESYASVSARDGFYILDCKKLTLAMRSERLGGRPTAITALATRKDWTFCATGRVVRCVKRTRELCALVGTREFRALRTFGHHLIAIDVDGAVTAWDVDDDAMKLRVRGGDAGGEMGDGAGSASGSESERESALGARRMDAPRAFQANSVCHPDGYVDILLFGGEDGRLALVDVRAGTTVREFKGWGSRVTALENSPATDFVAVGLEDGRVLLVNLLEDSVLFTVTPDHGLKITALAFRTDDQDDVLCIGDESGRVTVWDLEKRSLRTVISQCHEGPVVALKFLDSQPVMLSSGVDNSIKEWIFDRDDGEARLLRFRAGHSKPPMCVSFYGAGKKLLSAGNDRTLRMFHMYRDQQSIELSQKNVGKRAKRIGVNEEELKLPPVTSIASNDLREKDWANVVTAHEGSTKAYTWRLAKGAIGEHVLQCPKEDGNYEIKTTAISACGNYAFVGAANGAVHRFNLQSGLHRGALQRVIDAEEAPRKKKKNGNEGYNFPGGKRSFWALANQVGGNSDGKLQIGAHDGEVTCIQPHCANRSIVTAGVDGFVRVWKFSELKLDMEIDVGCSVRCGYLHEDGLIAVGCGDKHVRVFDTMTGKRVRTYVPRGNLDDAGDVKSVQISAHGRWVLSLDTKGSVRVYDIPAARLLQHMELGAEKVVAMHLSPRMDFLATVHEGHVGVFLWVNQPMFAFKPPKVAYGRKVSIGLPKKHAQLDGDDLDVDGSNDDRAIVDEDEVYVHPLEDEEAAEEHTIEELENIFKEMSTAKKQIEPGMITLANIPETQIDLLLNLETVKERQKLKKEEKEPARAPFFLPTTAASDDVRRSIFDTSREAELNETSTTANGKGDDDAPKSRILRQGTDLAGAMATPLLALIRKGEEKGDYLEALEYLRNATPSTCDGEIRSLGPWDHKFMSEDDVKTLMSAIKFFTQTIKSGMYYELVNALLTVFLNAHTTAIMQSPELVEECHHLRSALHSTYSRIDDLFNEVQCALSFHTGQFGV</sequence>
<dbReference type="PROSITE" id="PS50082">
    <property type="entry name" value="WD_REPEATS_2"/>
    <property type="match status" value="2"/>
</dbReference>
<dbReference type="OrthoDB" id="10250769at2759"/>
<dbReference type="SUPFAM" id="SSF50978">
    <property type="entry name" value="WD40 repeat-like"/>
    <property type="match status" value="2"/>
</dbReference>
<reference evidence="6" key="1">
    <citation type="journal article" date="2006" name="Proc. Natl. Acad. Sci. U.S.A.">
        <title>Genome analysis of the smallest free-living eukaryote Ostreococcus tauri unveils many unique features.</title>
        <authorList>
            <person name="Derelle E."/>
            <person name="Ferraz C."/>
            <person name="Rombauts S."/>
            <person name="Rouze P."/>
            <person name="Worden A.Z."/>
            <person name="Robbens S."/>
            <person name="Partensky F."/>
            <person name="Degroeve S."/>
            <person name="Echeynie S."/>
            <person name="Cooke R."/>
            <person name="Saeys Y."/>
            <person name="Wuyts J."/>
            <person name="Jabbari K."/>
            <person name="Bowler C."/>
            <person name="Panaud O."/>
            <person name="Piegu B."/>
            <person name="Ball S.G."/>
            <person name="Ral J.-P."/>
            <person name="Bouget F.-Y."/>
            <person name="Piganeau G."/>
            <person name="De Baets B."/>
            <person name="Picard A."/>
            <person name="Delseny M."/>
            <person name="Demaille J."/>
            <person name="Van de Peer Y."/>
            <person name="Moreau H."/>
        </authorList>
    </citation>
    <scope>NUCLEOTIDE SEQUENCE [LARGE SCALE GENOMIC DNA]</scope>
    <source>
        <strain evidence="6">OTTH 0595 / CCAP 157/2 / RCC745</strain>
    </source>
</reference>
<evidence type="ECO:0000256" key="2">
    <source>
        <dbReference type="SAM" id="MobiDB-lite"/>
    </source>
</evidence>
<feature type="domain" description="WDR36/Utp21 C-terminal" evidence="3">
    <location>
        <begin position="787"/>
        <end position="1013"/>
    </location>
</feature>
<dbReference type="Pfam" id="PF04192">
    <property type="entry name" value="Utp21"/>
    <property type="match status" value="1"/>
</dbReference>
<feature type="repeat" description="WD" evidence="1">
    <location>
        <begin position="543"/>
        <end position="584"/>
    </location>
</feature>
<evidence type="ECO:0000259" key="4">
    <source>
        <dbReference type="Pfam" id="PF25171"/>
    </source>
</evidence>
<reference evidence="5 6" key="2">
    <citation type="journal article" date="2014" name="BMC Genomics">
        <title>An improved genome of the model marine alga Ostreococcus tauri unfolds by assessing Illumina de novo assemblies.</title>
        <authorList>
            <person name="Blanc-Mathieu R."/>
            <person name="Verhelst B."/>
            <person name="Derelle E."/>
            <person name="Rombauts S."/>
            <person name="Bouget F.Y."/>
            <person name="Carre I."/>
            <person name="Chateau A."/>
            <person name="Eyre-Walker A."/>
            <person name="Grimsley N."/>
            <person name="Moreau H."/>
            <person name="Piegu B."/>
            <person name="Rivals E."/>
            <person name="Schackwitz W."/>
            <person name="Van de Peer Y."/>
            <person name="Piganeau G."/>
        </authorList>
    </citation>
    <scope>NUCLEOTIDE SEQUENCE [LARGE SCALE GENOMIC DNA]</scope>
    <source>
        <strain evidence="6">OTTH 0595 / CCAP 157/2 / RCC745</strain>
    </source>
</reference>
<protein>
    <submittedName>
        <fullName evidence="5">Quinonprotein alcohol dehydrogenase-like superfamily</fullName>
    </submittedName>
</protein>
<name>A0A096P898_OSTTA</name>
<dbReference type="Proteomes" id="UP000009170">
    <property type="component" value="Unassembled WGS sequence"/>
</dbReference>
<feature type="compositionally biased region" description="Gly residues" evidence="2">
    <location>
        <begin position="136"/>
        <end position="148"/>
    </location>
</feature>
<dbReference type="EMBL" id="CAID01000017">
    <property type="protein sequence ID" value="CEG00498.1"/>
    <property type="molecule type" value="Genomic_DNA"/>
</dbReference>
<dbReference type="InterPro" id="IPR015943">
    <property type="entry name" value="WD40/YVTN_repeat-like_dom_sf"/>
</dbReference>
<dbReference type="Pfam" id="PF25168">
    <property type="entry name" value="Beta-prop_WDR36-Utp21_2nd"/>
    <property type="match status" value="2"/>
</dbReference>
<evidence type="ECO:0000256" key="1">
    <source>
        <dbReference type="PROSITE-ProRule" id="PRU00221"/>
    </source>
</evidence>
<organism evidence="5 6">
    <name type="scientific">Ostreococcus tauri</name>
    <name type="common">Marine green alga</name>
    <dbReference type="NCBI Taxonomy" id="70448"/>
    <lineage>
        <taxon>Eukaryota</taxon>
        <taxon>Viridiplantae</taxon>
        <taxon>Chlorophyta</taxon>
        <taxon>Mamiellophyceae</taxon>
        <taxon>Mamiellales</taxon>
        <taxon>Bathycoccaceae</taxon>
        <taxon>Ostreococcus</taxon>
    </lineage>
</organism>
<dbReference type="GeneID" id="9838153"/>
<keyword evidence="6" id="KW-1185">Reference proteome</keyword>
<dbReference type="GO" id="GO:0032040">
    <property type="term" value="C:small-subunit processome"/>
    <property type="evidence" value="ECO:0007669"/>
    <property type="project" value="InterPro"/>
</dbReference>
<keyword evidence="1" id="KW-0853">WD repeat</keyword>
<dbReference type="InterPro" id="IPR001680">
    <property type="entry name" value="WD40_rpt"/>
</dbReference>
<dbReference type="SMART" id="SM00320">
    <property type="entry name" value="WD40"/>
    <property type="match status" value="7"/>
</dbReference>
<dbReference type="Gene3D" id="2.130.10.10">
    <property type="entry name" value="YVTN repeat-like/Quinoprotein amine dehydrogenase"/>
    <property type="match status" value="2"/>
</dbReference>
<dbReference type="Pfam" id="PF25171">
    <property type="entry name" value="Beta-prop_WDR36-Utp21_1st"/>
    <property type="match status" value="1"/>
</dbReference>
<dbReference type="FunCoup" id="A0A096P898">
    <property type="interactions" value="1714"/>
</dbReference>
<comment type="caution">
    <text evidence="5">The sequence shown here is derived from an EMBL/GenBank/DDBJ whole genome shotgun (WGS) entry which is preliminary data.</text>
</comment>
<evidence type="ECO:0000259" key="3">
    <source>
        <dbReference type="Pfam" id="PF04192"/>
    </source>
</evidence>
<dbReference type="PANTHER" id="PTHR22840">
    <property type="entry name" value="WD REPEAT-CONTAINING PROTEIN 36"/>
    <property type="match status" value="1"/>
</dbReference>
<dbReference type="GO" id="GO:0006364">
    <property type="term" value="P:rRNA processing"/>
    <property type="evidence" value="ECO:0007669"/>
    <property type="project" value="InterPro"/>
</dbReference>
<dbReference type="AlphaFoldDB" id="A0A096P898"/>
<proteinExistence type="predicted"/>
<dbReference type="InterPro" id="IPR059157">
    <property type="entry name" value="WDR36-Utp21_N"/>
</dbReference>
<feature type="region of interest" description="Disordered" evidence="2">
    <location>
        <begin position="135"/>
        <end position="159"/>
    </location>
</feature>
<feature type="region of interest" description="Disordered" evidence="2">
    <location>
        <begin position="849"/>
        <end position="872"/>
    </location>
</feature>
<dbReference type="InterPro" id="IPR007319">
    <property type="entry name" value="WDR36/Utp21_C"/>
</dbReference>
<dbReference type="GO" id="GO:0034388">
    <property type="term" value="C:Pwp2p-containing subcomplex of 90S preribosome"/>
    <property type="evidence" value="ECO:0007669"/>
    <property type="project" value="TreeGrafter"/>
</dbReference>